<evidence type="ECO:0000259" key="5">
    <source>
        <dbReference type="Pfam" id="PF00849"/>
    </source>
</evidence>
<dbReference type="PROSITE" id="PS01129">
    <property type="entry name" value="PSI_RLU"/>
    <property type="match status" value="1"/>
</dbReference>
<accession>A0A517DUT5</accession>
<dbReference type="KEGG" id="sted:SPTER_24780"/>
<dbReference type="InterPro" id="IPR020103">
    <property type="entry name" value="PsdUridine_synth_cat_dom_sf"/>
</dbReference>
<name>A0A517DUT5_9FIRM</name>
<dbReference type="InterPro" id="IPR050188">
    <property type="entry name" value="RluA_PseudoU_synthase"/>
</dbReference>
<comment type="similarity">
    <text evidence="2 4">Belongs to the pseudouridine synthase RluA family.</text>
</comment>
<dbReference type="GO" id="GO:0140098">
    <property type="term" value="F:catalytic activity, acting on RNA"/>
    <property type="evidence" value="ECO:0007669"/>
    <property type="project" value="UniProtKB-ARBA"/>
</dbReference>
<evidence type="ECO:0000313" key="7">
    <source>
        <dbReference type="Proteomes" id="UP000320776"/>
    </source>
</evidence>
<dbReference type="GO" id="GO:0003723">
    <property type="term" value="F:RNA binding"/>
    <property type="evidence" value="ECO:0007669"/>
    <property type="project" value="InterPro"/>
</dbReference>
<evidence type="ECO:0000256" key="2">
    <source>
        <dbReference type="ARBA" id="ARBA00010876"/>
    </source>
</evidence>
<keyword evidence="7" id="KW-1185">Reference proteome</keyword>
<dbReference type="RefSeq" id="WP_144350658.1">
    <property type="nucleotide sequence ID" value="NZ_CP036259.1"/>
</dbReference>
<dbReference type="Proteomes" id="UP000320776">
    <property type="component" value="Chromosome"/>
</dbReference>
<keyword evidence="4" id="KW-0413">Isomerase</keyword>
<dbReference type="OrthoDB" id="9807829at2"/>
<evidence type="ECO:0000313" key="6">
    <source>
        <dbReference type="EMBL" id="QDR81122.1"/>
    </source>
</evidence>
<reference evidence="6 7" key="1">
    <citation type="submission" date="2019-02" db="EMBL/GenBank/DDBJ databases">
        <title>Closed genome of Sporomusa termitida DSM 4440.</title>
        <authorList>
            <person name="Poehlein A."/>
            <person name="Daniel R."/>
        </authorList>
    </citation>
    <scope>NUCLEOTIDE SEQUENCE [LARGE SCALE GENOMIC DNA]</scope>
    <source>
        <strain evidence="6 7">DSM 4440</strain>
    </source>
</reference>
<dbReference type="InterPro" id="IPR006224">
    <property type="entry name" value="PsdUridine_synth_RluA-like_CS"/>
</dbReference>
<evidence type="ECO:0000256" key="1">
    <source>
        <dbReference type="ARBA" id="ARBA00000073"/>
    </source>
</evidence>
<dbReference type="InterPro" id="IPR006225">
    <property type="entry name" value="PsdUridine_synth_RluC/D"/>
</dbReference>
<protein>
    <recommendedName>
        <fullName evidence="4">Pseudouridine synthase</fullName>
        <ecNumber evidence="4">5.4.99.-</ecNumber>
    </recommendedName>
</protein>
<sequence length="296" mass="32382">MPDFPVPPTCSPLPVKEFLRRQAGISLTLWRKIKHSGTLSLNGCPAATHDLVYPGDIVTATWPQATTITAEALPLAIAYEDEWLLAADKPAGMLVHPAAGQPSGTLANAVMHYYRQNNYACDFHPVNRLDRNTSGLVLIAKRPDIQHWLNQNQQHLLKTYLAAAAGRPQPDKGTLNMPIGRKPGSIIERQVTLAGQQAITHYNLLAAYKNASLLEIILATGRTHQIRVHFSHIGCPLLGDDLYGGPVNLIQRQALHAASLSLLHPITQQITEIISPLPQDLTDLLSQLGDQVTNML</sequence>
<dbReference type="PANTHER" id="PTHR21600:SF35">
    <property type="entry name" value="PSEUDOURIDINE SYNTHASE"/>
    <property type="match status" value="1"/>
</dbReference>
<dbReference type="Pfam" id="PF00849">
    <property type="entry name" value="PseudoU_synth_2"/>
    <property type="match status" value="1"/>
</dbReference>
<dbReference type="Gene3D" id="3.30.2350.10">
    <property type="entry name" value="Pseudouridine synthase"/>
    <property type="match status" value="1"/>
</dbReference>
<dbReference type="SUPFAM" id="SSF55120">
    <property type="entry name" value="Pseudouridine synthase"/>
    <property type="match status" value="1"/>
</dbReference>
<dbReference type="AlphaFoldDB" id="A0A517DUT5"/>
<feature type="active site" evidence="3">
    <location>
        <position position="130"/>
    </location>
</feature>
<evidence type="ECO:0000256" key="4">
    <source>
        <dbReference type="RuleBase" id="RU362028"/>
    </source>
</evidence>
<dbReference type="GO" id="GO:0009982">
    <property type="term" value="F:pseudouridine synthase activity"/>
    <property type="evidence" value="ECO:0007669"/>
    <property type="project" value="InterPro"/>
</dbReference>
<dbReference type="NCBIfam" id="TIGR00005">
    <property type="entry name" value="rluA_subfam"/>
    <property type="match status" value="1"/>
</dbReference>
<dbReference type="InterPro" id="IPR006145">
    <property type="entry name" value="PsdUridine_synth_RsuA/RluA"/>
</dbReference>
<comment type="catalytic activity">
    <reaction evidence="1 4">
        <text>a uridine in RNA = a pseudouridine in RNA</text>
        <dbReference type="Rhea" id="RHEA:48348"/>
        <dbReference type="Rhea" id="RHEA-COMP:12068"/>
        <dbReference type="Rhea" id="RHEA-COMP:12069"/>
        <dbReference type="ChEBI" id="CHEBI:65314"/>
        <dbReference type="ChEBI" id="CHEBI:65315"/>
    </reaction>
</comment>
<dbReference type="EMBL" id="CP036259">
    <property type="protein sequence ID" value="QDR81122.1"/>
    <property type="molecule type" value="Genomic_DNA"/>
</dbReference>
<organism evidence="6 7">
    <name type="scientific">Sporomusa termitida</name>
    <dbReference type="NCBI Taxonomy" id="2377"/>
    <lineage>
        <taxon>Bacteria</taxon>
        <taxon>Bacillati</taxon>
        <taxon>Bacillota</taxon>
        <taxon>Negativicutes</taxon>
        <taxon>Selenomonadales</taxon>
        <taxon>Sporomusaceae</taxon>
        <taxon>Sporomusa</taxon>
    </lineage>
</organism>
<gene>
    <name evidence="6" type="ORF">SPTER_24780</name>
</gene>
<proteinExistence type="inferred from homology"/>
<evidence type="ECO:0000256" key="3">
    <source>
        <dbReference type="PIRSR" id="PIRSR606225-1"/>
    </source>
</evidence>
<dbReference type="GO" id="GO:0000455">
    <property type="term" value="P:enzyme-directed rRNA pseudouridine synthesis"/>
    <property type="evidence" value="ECO:0007669"/>
    <property type="project" value="TreeGrafter"/>
</dbReference>
<feature type="domain" description="Pseudouridine synthase RsuA/RluA-like" evidence="5">
    <location>
        <begin position="85"/>
        <end position="232"/>
    </location>
</feature>
<comment type="function">
    <text evidence="4">Responsible for synthesis of pseudouridine from uracil.</text>
</comment>
<dbReference type="CDD" id="cd02869">
    <property type="entry name" value="PseudoU_synth_RluA_like"/>
    <property type="match status" value="1"/>
</dbReference>
<dbReference type="PANTHER" id="PTHR21600">
    <property type="entry name" value="MITOCHONDRIAL RNA PSEUDOURIDINE SYNTHASE"/>
    <property type="match status" value="1"/>
</dbReference>
<dbReference type="EC" id="5.4.99.-" evidence="4"/>